<name>A0A6J4PPS7_9ACTN</name>
<protein>
    <submittedName>
        <fullName evidence="1">Uncharacterized protein</fullName>
    </submittedName>
</protein>
<dbReference type="EMBL" id="CADCUW010000299">
    <property type="protein sequence ID" value="CAA9418866.1"/>
    <property type="molecule type" value="Genomic_DNA"/>
</dbReference>
<evidence type="ECO:0000313" key="1">
    <source>
        <dbReference type="EMBL" id="CAA9418866.1"/>
    </source>
</evidence>
<accession>A0A6J4PPS7</accession>
<reference evidence="1" key="1">
    <citation type="submission" date="2020-02" db="EMBL/GenBank/DDBJ databases">
        <authorList>
            <person name="Meier V. D."/>
        </authorList>
    </citation>
    <scope>NUCLEOTIDE SEQUENCE</scope>
    <source>
        <strain evidence="1">AVDCRST_MAG01</strain>
    </source>
</reference>
<proteinExistence type="predicted"/>
<sequence length="66" mass="7592">MRLEVGEDVLTRKVVVVTGVVDELPEESGLSRLRHERRRLPQPRALRWGCRGQDSVHRGSRVANEF</sequence>
<gene>
    <name evidence="1" type="ORF">AVDCRST_MAG01-01-2114</name>
</gene>
<dbReference type="AlphaFoldDB" id="A0A6J4PPS7"/>
<organism evidence="1">
    <name type="scientific">uncultured Rubrobacteraceae bacterium</name>
    <dbReference type="NCBI Taxonomy" id="349277"/>
    <lineage>
        <taxon>Bacteria</taxon>
        <taxon>Bacillati</taxon>
        <taxon>Actinomycetota</taxon>
        <taxon>Rubrobacteria</taxon>
        <taxon>Rubrobacterales</taxon>
        <taxon>Rubrobacteraceae</taxon>
        <taxon>environmental samples</taxon>
    </lineage>
</organism>